<organism evidence="3 4">
    <name type="scientific">Geobacter argillaceus</name>
    <dbReference type="NCBI Taxonomy" id="345631"/>
    <lineage>
        <taxon>Bacteria</taxon>
        <taxon>Pseudomonadati</taxon>
        <taxon>Thermodesulfobacteriota</taxon>
        <taxon>Desulfuromonadia</taxon>
        <taxon>Geobacterales</taxon>
        <taxon>Geobacteraceae</taxon>
        <taxon>Geobacter</taxon>
    </lineage>
</organism>
<dbReference type="EMBL" id="VLLN01000011">
    <property type="protein sequence ID" value="TWJ19115.1"/>
    <property type="molecule type" value="Genomic_DNA"/>
</dbReference>
<proteinExistence type="predicted"/>
<dbReference type="Proteomes" id="UP000319449">
    <property type="component" value="Unassembled WGS sequence"/>
</dbReference>
<comment type="caution">
    <text evidence="3">The sequence shown here is derived from an EMBL/GenBank/DDBJ whole genome shotgun (WGS) entry which is preliminary data.</text>
</comment>
<feature type="transmembrane region" description="Helical" evidence="1">
    <location>
        <begin position="367"/>
        <end position="387"/>
    </location>
</feature>
<feature type="transmembrane region" description="Helical" evidence="1">
    <location>
        <begin position="433"/>
        <end position="454"/>
    </location>
</feature>
<sequence>MSYRLAQHVELLEQNGESFLVARTPLCTLRLNPALATLIRRGMDGALTAVTAGEADVLEQLTAKGFVERVRDVAQQAASYPFVSVVIPVKDRAEELRRCLASLAALDYPQERLQVIVVDDGSIDLSASVARESGALVVPSGGTGRGPAAARNVGARAATGEILAFIDSDCTASTGWLAELLPVFDDAQMAAVGGQVDGMCTSSSVDRYEAVMSSLSLGSRERIGNAGDDTFYLPSCNLLVRRTLFLGVGGFEDTMQVGEDVDLTWRLRDQGWTIAYLPAGRILHEHRSTVRSFMSRRFDYGTSEGLLQRRHPHRHKKMVIPPLLALLLALCIMAPFTGWLSLPIAAGVLVVDAILVRLRFARRRLPIGLPALLAGRLRALGSLIYYLSYHLTRYYSLPLIIGALLSPPLWVVPIIVFTCAAKVDHAVKKPNLPFVRFAVIYFLEQIAYGTGVFWGCLSRRTFASYRVELLRQMEVSA</sequence>
<dbReference type="GO" id="GO:0016740">
    <property type="term" value="F:transferase activity"/>
    <property type="evidence" value="ECO:0007669"/>
    <property type="project" value="UniProtKB-KW"/>
</dbReference>
<dbReference type="PANTHER" id="PTHR43646:SF6">
    <property type="entry name" value="PRE-MYCOFACTOCIN GLYCOSYLTRANSFERASE"/>
    <property type="match status" value="1"/>
</dbReference>
<dbReference type="AlphaFoldDB" id="A0A562VMJ9"/>
<gene>
    <name evidence="3" type="ORF">JN12_02062</name>
</gene>
<keyword evidence="4" id="KW-1185">Reference proteome</keyword>
<dbReference type="OrthoDB" id="9809116at2"/>
<name>A0A562VMJ9_9BACT</name>
<dbReference type="InterPro" id="IPR001173">
    <property type="entry name" value="Glyco_trans_2-like"/>
</dbReference>
<evidence type="ECO:0000313" key="3">
    <source>
        <dbReference type="EMBL" id="TWJ19115.1"/>
    </source>
</evidence>
<dbReference type="InterPro" id="IPR023981">
    <property type="entry name" value="MftF"/>
</dbReference>
<dbReference type="InterPro" id="IPR029044">
    <property type="entry name" value="Nucleotide-diphossugar_trans"/>
</dbReference>
<dbReference type="SUPFAM" id="SSF53448">
    <property type="entry name" value="Nucleotide-diphospho-sugar transferases"/>
    <property type="match status" value="1"/>
</dbReference>
<keyword evidence="1" id="KW-0812">Transmembrane</keyword>
<keyword evidence="3" id="KW-0808">Transferase</keyword>
<evidence type="ECO:0000259" key="2">
    <source>
        <dbReference type="Pfam" id="PF00535"/>
    </source>
</evidence>
<evidence type="ECO:0000313" key="4">
    <source>
        <dbReference type="Proteomes" id="UP000319449"/>
    </source>
</evidence>
<keyword evidence="1" id="KW-0472">Membrane</keyword>
<reference evidence="3 4" key="1">
    <citation type="submission" date="2019-07" db="EMBL/GenBank/DDBJ databases">
        <title>Genomic Encyclopedia of Archaeal and Bacterial Type Strains, Phase II (KMG-II): from individual species to whole genera.</title>
        <authorList>
            <person name="Goeker M."/>
        </authorList>
    </citation>
    <scope>NUCLEOTIDE SEQUENCE [LARGE SCALE GENOMIC DNA]</scope>
    <source>
        <strain evidence="3 4">ATCC BAA-1139</strain>
    </source>
</reference>
<keyword evidence="1" id="KW-1133">Transmembrane helix</keyword>
<dbReference type="NCBIfam" id="TIGR03965">
    <property type="entry name" value="mycofact_glyco"/>
    <property type="match status" value="1"/>
</dbReference>
<dbReference type="PANTHER" id="PTHR43646">
    <property type="entry name" value="GLYCOSYLTRANSFERASE"/>
    <property type="match status" value="1"/>
</dbReference>
<feature type="transmembrane region" description="Helical" evidence="1">
    <location>
        <begin position="399"/>
        <end position="421"/>
    </location>
</feature>
<protein>
    <submittedName>
        <fullName evidence="3">Mycofactocin system glycosyltransferase</fullName>
    </submittedName>
</protein>
<dbReference type="RefSeq" id="WP_145022222.1">
    <property type="nucleotide sequence ID" value="NZ_VLLN01000011.1"/>
</dbReference>
<dbReference type="Pfam" id="PF00535">
    <property type="entry name" value="Glycos_transf_2"/>
    <property type="match status" value="1"/>
</dbReference>
<feature type="transmembrane region" description="Helical" evidence="1">
    <location>
        <begin position="342"/>
        <end position="360"/>
    </location>
</feature>
<evidence type="ECO:0000256" key="1">
    <source>
        <dbReference type="SAM" id="Phobius"/>
    </source>
</evidence>
<feature type="domain" description="Glycosyltransferase 2-like" evidence="2">
    <location>
        <begin position="84"/>
        <end position="245"/>
    </location>
</feature>
<dbReference type="Gene3D" id="3.90.550.10">
    <property type="entry name" value="Spore Coat Polysaccharide Biosynthesis Protein SpsA, Chain A"/>
    <property type="match status" value="1"/>
</dbReference>
<accession>A0A562VMJ9</accession>